<feature type="transmembrane region" description="Helical" evidence="1">
    <location>
        <begin position="441"/>
        <end position="463"/>
    </location>
</feature>
<reference evidence="3 4" key="1">
    <citation type="submission" date="2024-04" db="EMBL/GenBank/DDBJ databases">
        <title>draft genome sequnece of Flavobacterium buctense JCM 30750.</title>
        <authorList>
            <person name="Kim D.-U."/>
        </authorList>
    </citation>
    <scope>NUCLEOTIDE SEQUENCE [LARGE SCALE GENOMIC DNA]</scope>
    <source>
        <strain evidence="3 4">JCM 30750</strain>
    </source>
</reference>
<keyword evidence="1" id="KW-0812">Transmembrane</keyword>
<dbReference type="InterPro" id="IPR025738">
    <property type="entry name" value="BatD"/>
</dbReference>
<feature type="chain" id="PRO_5047103314" evidence="2">
    <location>
        <begin position="19"/>
        <end position="588"/>
    </location>
</feature>
<evidence type="ECO:0000313" key="4">
    <source>
        <dbReference type="Proteomes" id="UP001491349"/>
    </source>
</evidence>
<feature type="signal peptide" evidence="2">
    <location>
        <begin position="1"/>
        <end position="18"/>
    </location>
</feature>
<dbReference type="EMBL" id="JBBPCB010000001">
    <property type="protein sequence ID" value="MEK8178944.1"/>
    <property type="molecule type" value="Genomic_DNA"/>
</dbReference>
<keyword evidence="1" id="KW-0472">Membrane</keyword>
<accession>A0ABU9DX19</accession>
<dbReference type="Proteomes" id="UP001491349">
    <property type="component" value="Unassembled WGS sequence"/>
</dbReference>
<dbReference type="RefSeq" id="WP_187659087.1">
    <property type="nucleotide sequence ID" value="NZ_JACTAB010000001.1"/>
</dbReference>
<evidence type="ECO:0000256" key="2">
    <source>
        <dbReference type="SAM" id="SignalP"/>
    </source>
</evidence>
<dbReference type="PANTHER" id="PTHR40940">
    <property type="entry name" value="PROTEIN BATD-RELATED"/>
    <property type="match status" value="1"/>
</dbReference>
<keyword evidence="4" id="KW-1185">Reference proteome</keyword>
<organism evidence="3 4">
    <name type="scientific">Flavobacterium buctense</name>
    <dbReference type="NCBI Taxonomy" id="1648146"/>
    <lineage>
        <taxon>Bacteria</taxon>
        <taxon>Pseudomonadati</taxon>
        <taxon>Bacteroidota</taxon>
        <taxon>Flavobacteriia</taxon>
        <taxon>Flavobacteriales</taxon>
        <taxon>Flavobacteriaceae</taxon>
        <taxon>Flavobacterium</taxon>
    </lineage>
</organism>
<gene>
    <name evidence="3" type="ORF">WMW71_01210</name>
</gene>
<proteinExistence type="predicted"/>
<name>A0ABU9DX19_9FLAO</name>
<evidence type="ECO:0000256" key="1">
    <source>
        <dbReference type="SAM" id="Phobius"/>
    </source>
</evidence>
<comment type="caution">
    <text evidence="3">The sequence shown here is derived from an EMBL/GenBank/DDBJ whole genome shotgun (WGS) entry which is preliminary data.</text>
</comment>
<dbReference type="Pfam" id="PF13584">
    <property type="entry name" value="BatD"/>
    <property type="match status" value="2"/>
</dbReference>
<keyword evidence="2" id="KW-0732">Signal</keyword>
<keyword evidence="1" id="KW-1133">Transmembrane helix</keyword>
<protein>
    <submittedName>
        <fullName evidence="3">BatD family protein</fullName>
    </submittedName>
</protein>
<sequence>MKKGIVLLLLLFASSLVAQVQFEAKVSKNSLGINERLRIEFNMNADGDNFVAPAFESSGFRIVGGPSQSVSQSWINGKSTFQKSYIYILLPTQKGQLTIKQASIEINGQIYKTSPVKINVTNAVELPKDPNEAPSISADDNIYLVADISKANPYLNEPITVVYKLYFSYNIGISNWRELNKPKYNDFWSQNIDIKQLKAEDGMFKGERYRYVILRKTVLYPQKSGKLEIEPLSLDIDCQVPTNRRNFWGQPLMVDDSKRVSAGSKVINVKPLPESGKPEDFSGAVGRFDFQVKPSKTVLKNGESFDLNISVVGTGNLKLFTLPKPILPSALEMYDPVHDENVNTPLTGMSGRISDKYTIIPQYKGNYQIKPMSFTYFDLPSGRYKTITSKPITINVMDGPSIASTEKTNPNEVAKTKVEVTKSFAYNKQKTALKSMEKEDFLGSGLFYSLVFLPFLAIPLLIVGKRRKEASDNDVVGNKIKKSNALAKKYLGDAKKHLGHKEPFYIALEKAMHNFLKAKLNIETSEMSKEKISEILQSRSANAETISEFIALTENCEFARYAPSSETAIQLDYDKAVSIISALEKQIK</sequence>
<dbReference type="PANTHER" id="PTHR40940:SF2">
    <property type="entry name" value="BATD"/>
    <property type="match status" value="1"/>
</dbReference>
<evidence type="ECO:0000313" key="3">
    <source>
        <dbReference type="EMBL" id="MEK8178944.1"/>
    </source>
</evidence>